<keyword evidence="6 8" id="KW-0560">Oxidoreductase</keyword>
<dbReference type="PANTHER" id="PTHR43872:SF1">
    <property type="entry name" value="MONOOXYGENASE, PUTATIVE (AFU_ORTHOLOGUE AFUA_8G02570)-RELATED"/>
    <property type="match status" value="1"/>
</dbReference>
<dbReference type="SUPFAM" id="SSF51905">
    <property type="entry name" value="FAD/NAD(P)-binding domain"/>
    <property type="match status" value="1"/>
</dbReference>
<dbReference type="Pfam" id="PF13450">
    <property type="entry name" value="NAD_binding_8"/>
    <property type="match status" value="1"/>
</dbReference>
<keyword evidence="4" id="KW-0274">FAD</keyword>
<comment type="cofactor">
    <cofactor evidence="1">
        <name>FAD</name>
        <dbReference type="ChEBI" id="CHEBI:57692"/>
    </cofactor>
</comment>
<evidence type="ECO:0000256" key="2">
    <source>
        <dbReference type="ARBA" id="ARBA00010139"/>
    </source>
</evidence>
<reference evidence="8 9" key="1">
    <citation type="journal article" date="2017" name="Antonie Van Leeuwenhoek">
        <title>Rhizobium rhizosphaerae sp. nov., a novel species isolated from rice rhizosphere.</title>
        <authorList>
            <person name="Zhao J.J."/>
            <person name="Zhang J."/>
            <person name="Zhang R.J."/>
            <person name="Zhang C.W."/>
            <person name="Yin H.Q."/>
            <person name="Zhang X.X."/>
        </authorList>
    </citation>
    <scope>NUCLEOTIDE SEQUENCE [LARGE SCALE GENOMIC DNA]</scope>
    <source>
        <strain evidence="8 9">BSs20135</strain>
    </source>
</reference>
<keyword evidence="7 8" id="KW-0503">Monooxygenase</keyword>
<dbReference type="PRINTS" id="PR00411">
    <property type="entry name" value="PNDRDTASEI"/>
</dbReference>
<evidence type="ECO:0000313" key="9">
    <source>
        <dbReference type="Proteomes" id="UP000006327"/>
    </source>
</evidence>
<dbReference type="InterPro" id="IPR051820">
    <property type="entry name" value="FAD-binding_MO"/>
</dbReference>
<dbReference type="GO" id="GO:0004499">
    <property type="term" value="F:N,N-dimethylaniline monooxygenase activity"/>
    <property type="evidence" value="ECO:0007669"/>
    <property type="project" value="InterPro"/>
</dbReference>
<dbReference type="Proteomes" id="UP000006327">
    <property type="component" value="Unassembled WGS sequence"/>
</dbReference>
<dbReference type="Gene3D" id="3.50.50.60">
    <property type="entry name" value="FAD/NAD(P)-binding domain"/>
    <property type="match status" value="3"/>
</dbReference>
<keyword evidence="3" id="KW-0285">Flavoprotein</keyword>
<dbReference type="eggNOG" id="COG2072">
    <property type="taxonomic scope" value="Bacteria"/>
</dbReference>
<evidence type="ECO:0000256" key="6">
    <source>
        <dbReference type="ARBA" id="ARBA00023002"/>
    </source>
</evidence>
<dbReference type="EC" id="1.14.13.-" evidence="8"/>
<dbReference type="RefSeq" id="WP_007615768.1">
    <property type="nucleotide sequence ID" value="NZ_BAEO01000005.1"/>
</dbReference>
<organism evidence="8 9">
    <name type="scientific">Paraglaciecola arctica BSs20135</name>
    <dbReference type="NCBI Taxonomy" id="493475"/>
    <lineage>
        <taxon>Bacteria</taxon>
        <taxon>Pseudomonadati</taxon>
        <taxon>Pseudomonadota</taxon>
        <taxon>Gammaproteobacteria</taxon>
        <taxon>Alteromonadales</taxon>
        <taxon>Alteromonadaceae</taxon>
        <taxon>Paraglaciecola</taxon>
    </lineage>
</organism>
<evidence type="ECO:0000256" key="3">
    <source>
        <dbReference type="ARBA" id="ARBA00022630"/>
    </source>
</evidence>
<proteinExistence type="inferred from homology"/>
<gene>
    <name evidence="8" type="primary">ethA</name>
    <name evidence="8" type="ORF">GARC_0207</name>
</gene>
<dbReference type="InterPro" id="IPR020946">
    <property type="entry name" value="Flavin_mOase-like"/>
</dbReference>
<evidence type="ECO:0000256" key="5">
    <source>
        <dbReference type="ARBA" id="ARBA00022857"/>
    </source>
</evidence>
<dbReference type="AlphaFoldDB" id="K6X982"/>
<dbReference type="Pfam" id="PF00743">
    <property type="entry name" value="FMO-like"/>
    <property type="match status" value="1"/>
</dbReference>
<evidence type="ECO:0000256" key="4">
    <source>
        <dbReference type="ARBA" id="ARBA00022827"/>
    </source>
</evidence>
<dbReference type="InterPro" id="IPR036188">
    <property type="entry name" value="FAD/NAD-bd_sf"/>
</dbReference>
<dbReference type="GO" id="GO:0050660">
    <property type="term" value="F:flavin adenine dinucleotide binding"/>
    <property type="evidence" value="ECO:0007669"/>
    <property type="project" value="InterPro"/>
</dbReference>
<protein>
    <submittedName>
        <fullName evidence="8">Monooxygenase</fullName>
        <ecNumber evidence="8">1.14.13.-</ecNumber>
    </submittedName>
</protein>
<comment type="similarity">
    <text evidence="2">Belongs to the FAD-binding monooxygenase family.</text>
</comment>
<dbReference type="EMBL" id="BAEO01000005">
    <property type="protein sequence ID" value="GAC17189.1"/>
    <property type="molecule type" value="Genomic_DNA"/>
</dbReference>
<accession>K6X982</accession>
<dbReference type="GO" id="GO:0050661">
    <property type="term" value="F:NADP binding"/>
    <property type="evidence" value="ECO:0007669"/>
    <property type="project" value="InterPro"/>
</dbReference>
<evidence type="ECO:0000256" key="7">
    <source>
        <dbReference type="ARBA" id="ARBA00023033"/>
    </source>
</evidence>
<sequence>MSIKTNKVDVLIIGAGISGIGAAYHLQKHCPNKSYAIIEARAALGGTWDLFRYPGIRSDSDMSTFGFNFKPWRSPKAISPGADIKSYIAEAATENGINEHIVFEHKVISANWDSTHAKWHTQVQNLQTGECCQYISRFFFSGAGYYNYDEGYTPDFKGVESFEGDIIHPQHWPQDIDYTNKNVIVIGSGATAITLVPALAATAKHVTMLQRSPTYIASLPEQDVFANAMRRYLPAKLAYSLSRWRKILQGMFMYSMSRRRPESVKKVIRKGIIDELGEDYPVDKHFKPKYQPWDQRACLVPDGDLFTAIKNGSASVVTEVIDTFTATGIKLQSGEELHADIIVTATGLKLDLLGSYELSIDHKPFRVADSYCYKGMMLSGLPNFAFSMGYTNASWTLKSDLVGQYVCRLINHMDKHQHQYCQPVLPLKGIEAVPFIDFNSGYILRALDKIPKQGREKPWRLNQNYILDRISLSYSSVVDNCIIFSSINPTNPSSS</sequence>
<keyword evidence="9" id="KW-1185">Reference proteome</keyword>
<dbReference type="PANTHER" id="PTHR43872">
    <property type="entry name" value="MONOOXYGENASE, PUTATIVE (AFU_ORTHOLOGUE AFUA_8G02570)-RELATED"/>
    <property type="match status" value="1"/>
</dbReference>
<dbReference type="FunFam" id="3.50.50.60:FF:000228">
    <property type="entry name" value="FAD-containing monooxygenase EthA"/>
    <property type="match status" value="1"/>
</dbReference>
<evidence type="ECO:0000313" key="8">
    <source>
        <dbReference type="EMBL" id="GAC17189.1"/>
    </source>
</evidence>
<comment type="caution">
    <text evidence="8">The sequence shown here is derived from an EMBL/GenBank/DDBJ whole genome shotgun (WGS) entry which is preliminary data.</text>
</comment>
<keyword evidence="5" id="KW-0521">NADP</keyword>
<name>K6X982_9ALTE</name>
<dbReference type="OrthoDB" id="312624at2"/>
<evidence type="ECO:0000256" key="1">
    <source>
        <dbReference type="ARBA" id="ARBA00001974"/>
    </source>
</evidence>
<dbReference type="STRING" id="493475.GARC_0207"/>